<name>A0A7C3WPW2_9BACT</name>
<accession>A0A7C3WPW2</accession>
<evidence type="ECO:0000313" key="1">
    <source>
        <dbReference type="EMBL" id="HGB14156.1"/>
    </source>
</evidence>
<proteinExistence type="predicted"/>
<sequence>MKNVVISILIFVGLSWAGNAQGEPIDLNFLQKDVDQAIEQLAADLSEYNPQAFEKFYQDLQREAAQIRNQIGKAPFKVLQRKIWRLFTLASVANYAALAKAHVTGKPLSNLSDKNTLFIRSNRALWDYEERNGYSGADIETNLFAKNRFMKRHPSIVPYFNFFE</sequence>
<protein>
    <submittedName>
        <fullName evidence="1">Uncharacterized protein</fullName>
    </submittedName>
</protein>
<gene>
    <name evidence="1" type="ORF">ENV62_02810</name>
</gene>
<dbReference type="EMBL" id="DTHB01000024">
    <property type="protein sequence ID" value="HGB14156.1"/>
    <property type="molecule type" value="Genomic_DNA"/>
</dbReference>
<comment type="caution">
    <text evidence="1">The sequence shown here is derived from an EMBL/GenBank/DDBJ whole genome shotgun (WGS) entry which is preliminary data.</text>
</comment>
<dbReference type="AlphaFoldDB" id="A0A7C3WPW2"/>
<organism evidence="1">
    <name type="scientific">Desulfobacca acetoxidans</name>
    <dbReference type="NCBI Taxonomy" id="60893"/>
    <lineage>
        <taxon>Bacteria</taxon>
        <taxon>Pseudomonadati</taxon>
        <taxon>Thermodesulfobacteriota</taxon>
        <taxon>Desulfobaccia</taxon>
        <taxon>Desulfobaccales</taxon>
        <taxon>Desulfobaccaceae</taxon>
        <taxon>Desulfobacca</taxon>
    </lineage>
</organism>
<reference evidence="1" key="1">
    <citation type="journal article" date="2020" name="mSystems">
        <title>Genome- and Community-Level Interaction Insights into Carbon Utilization and Element Cycling Functions of Hydrothermarchaeota in Hydrothermal Sediment.</title>
        <authorList>
            <person name="Zhou Z."/>
            <person name="Liu Y."/>
            <person name="Xu W."/>
            <person name="Pan J."/>
            <person name="Luo Z.H."/>
            <person name="Li M."/>
        </authorList>
    </citation>
    <scope>NUCLEOTIDE SEQUENCE [LARGE SCALE GENOMIC DNA]</scope>
    <source>
        <strain evidence="1">SpSt-776</strain>
    </source>
</reference>